<dbReference type="RefSeq" id="XP_066922897.1">
    <property type="nucleotide sequence ID" value="XM_067066796.1"/>
</dbReference>
<protein>
    <recommendedName>
        <fullName evidence="2">Fibrinogen C-terminal domain-containing protein</fullName>
    </recommendedName>
</protein>
<dbReference type="Proteomes" id="UP000594262">
    <property type="component" value="Unplaced"/>
</dbReference>
<organism evidence="3 4">
    <name type="scientific">Clytia hemisphaerica</name>
    <dbReference type="NCBI Taxonomy" id="252671"/>
    <lineage>
        <taxon>Eukaryota</taxon>
        <taxon>Metazoa</taxon>
        <taxon>Cnidaria</taxon>
        <taxon>Hydrozoa</taxon>
        <taxon>Hydroidolina</taxon>
        <taxon>Leptothecata</taxon>
        <taxon>Obeliida</taxon>
        <taxon>Clytiidae</taxon>
        <taxon>Clytia</taxon>
    </lineage>
</organism>
<dbReference type="InterPro" id="IPR036056">
    <property type="entry name" value="Fibrinogen-like_C"/>
</dbReference>
<accession>A0A7M5UR18</accession>
<evidence type="ECO:0000313" key="3">
    <source>
        <dbReference type="EnsemblMetazoa" id="CLYHEMP004332.3"/>
    </source>
</evidence>
<dbReference type="PANTHER" id="PTHR19143">
    <property type="entry name" value="FIBRINOGEN/TENASCIN/ANGIOPOEITIN"/>
    <property type="match status" value="1"/>
</dbReference>
<keyword evidence="1" id="KW-0732">Signal</keyword>
<dbReference type="InterPro" id="IPR050373">
    <property type="entry name" value="Fibrinogen_C-term_domain"/>
</dbReference>
<dbReference type="PROSITE" id="PS51406">
    <property type="entry name" value="FIBRINOGEN_C_2"/>
    <property type="match status" value="1"/>
</dbReference>
<dbReference type="OrthoDB" id="7735550at2759"/>
<dbReference type="AlphaFoldDB" id="A0A7M5UR18"/>
<feature type="chain" id="PRO_5029796486" description="Fibrinogen C-terminal domain-containing protein" evidence="1">
    <location>
        <begin position="21"/>
        <end position="315"/>
    </location>
</feature>
<dbReference type="SMART" id="SM00186">
    <property type="entry name" value="FBG"/>
    <property type="match status" value="1"/>
</dbReference>
<feature type="domain" description="Fibrinogen C-terminal" evidence="2">
    <location>
        <begin position="95"/>
        <end position="315"/>
    </location>
</feature>
<keyword evidence="4" id="KW-1185">Reference proteome</keyword>
<dbReference type="NCBIfam" id="NF040941">
    <property type="entry name" value="GGGWT_bact"/>
    <property type="match status" value="1"/>
</dbReference>
<dbReference type="GO" id="GO:0005615">
    <property type="term" value="C:extracellular space"/>
    <property type="evidence" value="ECO:0007669"/>
    <property type="project" value="TreeGrafter"/>
</dbReference>
<evidence type="ECO:0000313" key="4">
    <source>
        <dbReference type="Proteomes" id="UP000594262"/>
    </source>
</evidence>
<dbReference type="EnsemblMetazoa" id="CLYHEMT004332.3">
    <property type="protein sequence ID" value="CLYHEMP004332.3"/>
    <property type="gene ID" value="CLYHEMG004332"/>
</dbReference>
<name>A0A7M5UR18_9CNID</name>
<sequence length="315" mass="35750">MEKLKIACVFLHLIVTLTLALEQNGAVYREEITNATVVNKTEFHTDTVNHKLHCLMRPYSVCFIVEVTETVPDKEYQCRFYVGKFVSVETAPGLATIYESYAACSTHLCQDLQGPTHDTDGVYAIKLGGSPIKVWCDMTQNDGGWTTIQRRIDGSVNFERLWQDYKVGFGEASGNYWLGNDHLHHITDHYQNVLVRIKVLAPDGDRAEIIQENFYVADEANWYRVRTGTFVSGHSGLKNDWNYHNNVGFTTTDVDNDNSDENCAERNRGGFWYTGCVRFNANGIYGRNDNKGIISRSFKTLVSMKEVSTAVKRKD</sequence>
<reference evidence="3" key="1">
    <citation type="submission" date="2021-01" db="UniProtKB">
        <authorList>
            <consortium name="EnsemblMetazoa"/>
        </authorList>
    </citation>
    <scope>IDENTIFICATION</scope>
</reference>
<dbReference type="InterPro" id="IPR002181">
    <property type="entry name" value="Fibrinogen_a/b/g_C_dom"/>
</dbReference>
<dbReference type="InterPro" id="IPR014716">
    <property type="entry name" value="Fibrinogen_a/b/g_C_1"/>
</dbReference>
<dbReference type="Pfam" id="PF00147">
    <property type="entry name" value="Fibrinogen_C"/>
    <property type="match status" value="1"/>
</dbReference>
<evidence type="ECO:0000259" key="2">
    <source>
        <dbReference type="PROSITE" id="PS51406"/>
    </source>
</evidence>
<proteinExistence type="predicted"/>
<feature type="signal peptide" evidence="1">
    <location>
        <begin position="1"/>
        <end position="20"/>
    </location>
</feature>
<dbReference type="Gene3D" id="3.90.215.10">
    <property type="entry name" value="Gamma Fibrinogen, chain A, domain 1"/>
    <property type="match status" value="1"/>
</dbReference>
<dbReference type="GeneID" id="136810227"/>
<dbReference type="SUPFAM" id="SSF56496">
    <property type="entry name" value="Fibrinogen C-terminal domain-like"/>
    <property type="match status" value="1"/>
</dbReference>
<evidence type="ECO:0000256" key="1">
    <source>
        <dbReference type="SAM" id="SignalP"/>
    </source>
</evidence>